<dbReference type="GO" id="GO:0000390">
    <property type="term" value="P:spliceosomal complex disassembly"/>
    <property type="evidence" value="ECO:0007669"/>
    <property type="project" value="TreeGrafter"/>
</dbReference>
<dbReference type="InterPro" id="IPR052094">
    <property type="entry name" value="Pre-mRNA-splicing_ERAD"/>
</dbReference>
<reference evidence="8 9" key="1">
    <citation type="journal article" date="2008" name="Genome Biol.">
        <title>The genome sequence of the model ascomycete fungus Podospora anserina.</title>
        <authorList>
            <person name="Espagne E."/>
            <person name="Lespinet O."/>
            <person name="Malagnac F."/>
            <person name="Da Silva C."/>
            <person name="Jaillon O."/>
            <person name="Porcel B.M."/>
            <person name="Couloux A."/>
            <person name="Aury J.-M."/>
            <person name="Segurens B."/>
            <person name="Poulain J."/>
            <person name="Anthouard V."/>
            <person name="Grossetete S."/>
            <person name="Khalili H."/>
            <person name="Coppin E."/>
            <person name="Dequard-Chablat M."/>
            <person name="Picard M."/>
            <person name="Contamine V."/>
            <person name="Arnaise S."/>
            <person name="Bourdais A."/>
            <person name="Berteaux-Lecellier V."/>
            <person name="Gautheret D."/>
            <person name="de Vries R.P."/>
            <person name="Battaglia E."/>
            <person name="Coutinho P.M."/>
            <person name="Danchin E.G.J."/>
            <person name="Henrissat B."/>
            <person name="El Khoury R."/>
            <person name="Sainsard-Chanet A."/>
            <person name="Boivin A."/>
            <person name="Pinan-Lucarre B."/>
            <person name="Sellem C.H."/>
            <person name="Debuchy R."/>
            <person name="Wincker P."/>
            <person name="Weissenbach J."/>
            <person name="Silar P."/>
        </authorList>
    </citation>
    <scope>NUCLEOTIDE SEQUENCE [LARGE SCALE GENOMIC DNA]</scope>
    <source>
        <strain evidence="9">S / ATCC MYA-4624 / DSM 980 / FGSC 10383</strain>
    </source>
</reference>
<dbReference type="AlphaFoldDB" id="A0A090CXH8"/>
<dbReference type="PANTHER" id="PTHR44313:SF1">
    <property type="entry name" value="DNAJ HOMOLOG SUBFAMILY C MEMBER 17"/>
    <property type="match status" value="1"/>
</dbReference>
<keyword evidence="4" id="KW-0143">Chaperone</keyword>
<feature type="region of interest" description="Disordered" evidence="6">
    <location>
        <begin position="89"/>
        <end position="301"/>
    </location>
</feature>
<dbReference type="InterPro" id="IPR001623">
    <property type="entry name" value="DnaJ_domain"/>
</dbReference>
<keyword evidence="3" id="KW-0963">Cytoplasm</keyword>
<protein>
    <recommendedName>
        <fullName evidence="7">J domain-containing protein</fullName>
    </recommendedName>
</protein>
<dbReference type="GO" id="GO:0005681">
    <property type="term" value="C:spliceosomal complex"/>
    <property type="evidence" value="ECO:0007669"/>
    <property type="project" value="TreeGrafter"/>
</dbReference>
<reference evidence="9" key="2">
    <citation type="journal article" date="2014" name="Genetics">
        <title>Maintaining two mating types: Structure of the mating type locus and its role in heterokaryosis in Podospora anserina.</title>
        <authorList>
            <person name="Grognet P."/>
            <person name="Bidard F."/>
            <person name="Kuchly C."/>
            <person name="Tong L.C.H."/>
            <person name="Coppin E."/>
            <person name="Benkhali J.A."/>
            <person name="Couloux A."/>
            <person name="Wincker P."/>
            <person name="Debuchy R."/>
            <person name="Silar P."/>
        </authorList>
    </citation>
    <scope>GENOME REANNOTATION</scope>
    <source>
        <strain evidence="9">S / ATCC MYA-4624 / DSM 980 / FGSC 10383</strain>
    </source>
</reference>
<evidence type="ECO:0000256" key="6">
    <source>
        <dbReference type="SAM" id="MobiDB-lite"/>
    </source>
</evidence>
<dbReference type="Gene3D" id="1.10.287.110">
    <property type="entry name" value="DnaJ domain"/>
    <property type="match status" value="1"/>
</dbReference>
<dbReference type="eggNOG" id="KOG0691">
    <property type="taxonomic scope" value="Eukaryota"/>
</dbReference>
<dbReference type="PANTHER" id="PTHR44313">
    <property type="entry name" value="DNAJ HOMOLOG SUBFAMILY C MEMBER 17"/>
    <property type="match status" value="1"/>
</dbReference>
<evidence type="ECO:0000256" key="5">
    <source>
        <dbReference type="ARBA" id="ARBA00023242"/>
    </source>
</evidence>
<keyword evidence="9" id="KW-1185">Reference proteome</keyword>
<dbReference type="InParanoid" id="A0A090CXH8"/>
<name>A0A090CXH8_PODAN</name>
<dbReference type="EMBL" id="FO904942">
    <property type="protein sequence ID" value="CDP32557.1"/>
    <property type="molecule type" value="Genomic_DNA"/>
</dbReference>
<feature type="compositionally biased region" description="Basic and acidic residues" evidence="6">
    <location>
        <begin position="225"/>
        <end position="238"/>
    </location>
</feature>
<keyword evidence="5" id="KW-0539">Nucleus</keyword>
<evidence type="ECO:0000259" key="7">
    <source>
        <dbReference type="PROSITE" id="PS50076"/>
    </source>
</evidence>
<evidence type="ECO:0000256" key="3">
    <source>
        <dbReference type="ARBA" id="ARBA00022490"/>
    </source>
</evidence>
<dbReference type="InterPro" id="IPR036869">
    <property type="entry name" value="J_dom_sf"/>
</dbReference>
<dbReference type="SUPFAM" id="SSF46565">
    <property type="entry name" value="Chaperone J-domain"/>
    <property type="match status" value="1"/>
</dbReference>
<proteinExistence type="predicted"/>
<dbReference type="Proteomes" id="UP000001197">
    <property type="component" value="Chromosome 7"/>
</dbReference>
<evidence type="ECO:0000313" key="8">
    <source>
        <dbReference type="EMBL" id="CDP32557.1"/>
    </source>
</evidence>
<evidence type="ECO:0000256" key="4">
    <source>
        <dbReference type="ARBA" id="ARBA00023186"/>
    </source>
</evidence>
<dbReference type="Pfam" id="PF00226">
    <property type="entry name" value="DnaJ"/>
    <property type="match status" value="1"/>
</dbReference>
<feature type="compositionally biased region" description="Basic and acidic residues" evidence="6">
    <location>
        <begin position="282"/>
        <end position="301"/>
    </location>
</feature>
<dbReference type="SMART" id="SM00271">
    <property type="entry name" value="DnaJ"/>
    <property type="match status" value="1"/>
</dbReference>
<accession>A0A090CXH8</accession>
<evidence type="ECO:0000313" key="9">
    <source>
        <dbReference type="Proteomes" id="UP000001197"/>
    </source>
</evidence>
<comment type="subcellular location">
    <subcellularLocation>
        <location evidence="2">Cytoplasm</location>
    </subcellularLocation>
    <subcellularLocation>
        <location evidence="1">Nucleus</location>
    </subcellularLocation>
</comment>
<evidence type="ECO:0000256" key="2">
    <source>
        <dbReference type="ARBA" id="ARBA00004496"/>
    </source>
</evidence>
<dbReference type="GO" id="GO:0005737">
    <property type="term" value="C:cytoplasm"/>
    <property type="evidence" value="ECO:0007669"/>
    <property type="project" value="UniProtKB-SubCell"/>
</dbReference>
<organism evidence="8 9">
    <name type="scientific">Podospora anserina (strain S / ATCC MYA-4624 / DSM 980 / FGSC 10383)</name>
    <name type="common">Pleurage anserina</name>
    <dbReference type="NCBI Taxonomy" id="515849"/>
    <lineage>
        <taxon>Eukaryota</taxon>
        <taxon>Fungi</taxon>
        <taxon>Dikarya</taxon>
        <taxon>Ascomycota</taxon>
        <taxon>Pezizomycotina</taxon>
        <taxon>Sordariomycetes</taxon>
        <taxon>Sordariomycetidae</taxon>
        <taxon>Sordariales</taxon>
        <taxon>Podosporaceae</taxon>
        <taxon>Podospora</taxon>
        <taxon>Podospora anserina</taxon>
    </lineage>
</organism>
<sequence length="301" mass="34321">MADQDLLLFARESASRSDDLYALLSLDATATDQDVRRAFRKKALTAHPDKAGDNYDPALYERLERTRDVLLNPEAKEVYNNGMKAVLEKKRQREQMGAKRRQLVEELERREEEAKRQKTDGEGDGGRDKVRDMAARGRRKMEELRRKREEAEERERAVREREEAEQQQQKQEEKAEEKDYDGEIAELERRLAEKQRLKAEKKKAKRKEETKNEDQATSSSLPSDTIRKEKDMADRGDKVSAAATTTTTTTTSATDANSDAGATGQPGNKFASTMARLRAAQAKKDEEKRRREEEAKAAAAS</sequence>
<dbReference type="CDD" id="cd06257">
    <property type="entry name" value="DnaJ"/>
    <property type="match status" value="1"/>
</dbReference>
<dbReference type="PROSITE" id="PS50076">
    <property type="entry name" value="DNAJ_2"/>
    <property type="match status" value="1"/>
</dbReference>
<feature type="domain" description="J" evidence="7">
    <location>
        <begin position="19"/>
        <end position="97"/>
    </location>
</feature>
<dbReference type="STRING" id="515849.A0A090CXH8"/>
<evidence type="ECO:0000256" key="1">
    <source>
        <dbReference type="ARBA" id="ARBA00004123"/>
    </source>
</evidence>
<feature type="compositionally biased region" description="Basic and acidic residues" evidence="6">
    <location>
        <begin position="89"/>
        <end position="177"/>
    </location>
</feature>
<feature type="compositionally biased region" description="Low complexity" evidence="6">
    <location>
        <begin position="241"/>
        <end position="263"/>
    </location>
</feature>
<feature type="compositionally biased region" description="Basic and acidic residues" evidence="6">
    <location>
        <begin position="186"/>
        <end position="198"/>
    </location>
</feature>